<dbReference type="PANTHER" id="PTHR31138:SF1">
    <property type="entry name" value="PDZ DOMAIN-CONTAINING PROTEIN"/>
    <property type="match status" value="1"/>
</dbReference>
<dbReference type="InterPro" id="IPR002925">
    <property type="entry name" value="Dienelactn_hydro"/>
</dbReference>
<protein>
    <submittedName>
        <fullName evidence="5">Uncharacterized protein</fullName>
    </submittedName>
</protein>
<dbReference type="Gene3D" id="3.40.50.1820">
    <property type="entry name" value="alpha/beta hydrolase"/>
    <property type="match status" value="1"/>
</dbReference>
<comment type="caution">
    <text evidence="5">The sequence shown here is derived from an EMBL/GenBank/DDBJ whole genome shotgun (WGS) entry which is preliminary data.</text>
</comment>
<feature type="domain" description="Dienelactone hydrolase" evidence="2">
    <location>
        <begin position="38"/>
        <end position="158"/>
    </location>
</feature>
<feature type="domain" description="HAM1-like N-terminal" evidence="4">
    <location>
        <begin position="309"/>
        <end position="958"/>
    </location>
</feature>
<feature type="compositionally biased region" description="Basic and acidic residues" evidence="1">
    <location>
        <begin position="539"/>
        <end position="551"/>
    </location>
</feature>
<evidence type="ECO:0000259" key="4">
    <source>
        <dbReference type="Pfam" id="PF19343"/>
    </source>
</evidence>
<keyword evidence="6" id="KW-1185">Reference proteome</keyword>
<name>A0A4S4M4R2_9AGAM</name>
<feature type="compositionally biased region" description="Basic and acidic residues" evidence="1">
    <location>
        <begin position="1048"/>
        <end position="1084"/>
    </location>
</feature>
<reference evidence="5 6" key="1">
    <citation type="submission" date="2019-02" db="EMBL/GenBank/DDBJ databases">
        <title>Genome sequencing of the rare red list fungi Bondarzewia mesenterica.</title>
        <authorList>
            <person name="Buettner E."/>
            <person name="Kellner H."/>
        </authorList>
    </citation>
    <scope>NUCLEOTIDE SEQUENCE [LARGE SCALE GENOMIC DNA]</scope>
    <source>
        <strain evidence="5 6">DSM 108281</strain>
    </source>
</reference>
<accession>A0A4S4M4R2</accession>
<feature type="domain" description="HAM1-like C-terminal" evidence="3">
    <location>
        <begin position="970"/>
        <end position="1113"/>
    </location>
</feature>
<dbReference type="EMBL" id="SGPL01000027">
    <property type="protein sequence ID" value="THH20186.1"/>
    <property type="molecule type" value="Genomic_DNA"/>
</dbReference>
<dbReference type="InterPro" id="IPR017943">
    <property type="entry name" value="Bactericidal_perm-incr_a/b_dom"/>
</dbReference>
<gene>
    <name evidence="5" type="ORF">EW146_g1125</name>
</gene>
<feature type="compositionally biased region" description="Basic and acidic residues" evidence="1">
    <location>
        <begin position="1031"/>
        <end position="1040"/>
    </location>
</feature>
<evidence type="ECO:0000256" key="1">
    <source>
        <dbReference type="SAM" id="MobiDB-lite"/>
    </source>
</evidence>
<dbReference type="SUPFAM" id="SSF55394">
    <property type="entry name" value="Bactericidal permeability-increasing protein, BPI"/>
    <property type="match status" value="1"/>
</dbReference>
<dbReference type="InterPro" id="IPR045967">
    <property type="entry name" value="HAM1-like_N"/>
</dbReference>
<dbReference type="GO" id="GO:0008289">
    <property type="term" value="F:lipid binding"/>
    <property type="evidence" value="ECO:0007669"/>
    <property type="project" value="InterPro"/>
</dbReference>
<dbReference type="PANTHER" id="PTHR31138">
    <property type="entry name" value="CHROMOSOME 19, WHOLE GENOME SHOTGUN SEQUENCE"/>
    <property type="match status" value="1"/>
</dbReference>
<proteinExistence type="predicted"/>
<organism evidence="5 6">
    <name type="scientific">Bondarzewia mesenterica</name>
    <dbReference type="NCBI Taxonomy" id="1095465"/>
    <lineage>
        <taxon>Eukaryota</taxon>
        <taxon>Fungi</taxon>
        <taxon>Dikarya</taxon>
        <taxon>Basidiomycota</taxon>
        <taxon>Agaricomycotina</taxon>
        <taxon>Agaricomycetes</taxon>
        <taxon>Russulales</taxon>
        <taxon>Bondarzewiaceae</taxon>
        <taxon>Bondarzewia</taxon>
    </lineage>
</organism>
<feature type="region of interest" description="Disordered" evidence="1">
    <location>
        <begin position="518"/>
        <end position="551"/>
    </location>
</feature>
<evidence type="ECO:0000259" key="2">
    <source>
        <dbReference type="Pfam" id="PF01738"/>
    </source>
</evidence>
<dbReference type="Gene3D" id="3.15.10.10">
    <property type="entry name" value="Bactericidal permeability-increasing protein, domain 1"/>
    <property type="match status" value="1"/>
</dbReference>
<evidence type="ECO:0000259" key="3">
    <source>
        <dbReference type="Pfam" id="PF14613"/>
    </source>
</evidence>
<dbReference type="AlphaFoldDB" id="A0A4S4M4R2"/>
<sequence>MSSKESKVLAHPPATCCLKTVQHTGDTKGSFEVVEGINAYVSYPPSKQERYARIIFFFADVFSPTYMNNQLIMDYFASHGYLVLGPDCFEGDPFSNPNRGDPGFDAMKWIGEKRARATELGPKFVEAAKAKYGTEGTKYAAVGYCFGAPDVLTLVASDWLAAGGVFPPLLHGEWSLTDEFRLPGAVAHPTFLTEDDVGKVKRHRRAVVLLLCRQVTCVLNERSPHKMSMFILVESPLKPEYHFRLFSGVEHGFSVRGDPADPRQRWAKEETAKSMIAWFDRFCKLSLEPVLIQTMSLPPATASTAEHPASGAVTVPVNKQAKDADIDRKLRFFGVIEAFRQGRYPSNQQIDKTLRYVLDNSPVDQSQLSPDGRKLIQDTRDIIETARLMVQEKNADELFQTFLFHTRNVEFDKARNDPNDVLPVDKEKTQSDSQQAVQHLRTLLTLVATNSEVRKLLSDFSIIGRDLLARSAAHAANSVRPHPDQLAGVDHPVENDQFQTAGGRKAGPEETPVLEAGIPGTDTTMRQHPKQGTEVESGGEAKDAREATDEARAEAVDAMEQAKETATQQASEMQDQVQDEGAGTDAKKQGIKARLQGMKNGLSDRVSQEHKDNANEKIERGRKLLAEEYFPEERRDQFIFRGKKAIIECQKHNDYQESIQWLIGFIGGYASHGKSMARSGKESHGQLTQDPALQQATTEIRTLLERFANGQSLDVIINSVDQLISDAHSDEDFRSWWSSVDAYLRKILLEPGYVLDDACSTEGRELRESGRRFYDDKYKAHFDGMFDSIGKWFHAMGDDPLNNRFGDDWARLTKDLLFDSEGSLKFKPELWLDIRKVILPTLVDQVGYIPIPRIEYTDDTVDLVVENLTLQGRNLFPNVVSVETHNYIKFSPYNAITDEHHHEFTLMLGHMQADMRDVAFYFRKKSGFPKITDSGLADVLLGGHGLTATVHLASSDKDKSSVFHVKNVHVKVDTLKFSIRDSKHDTLYKTLRPLATGLVKKQIQKAVADAIRTGMEYVDGQLVGVRDRMNEAKASDDTNRKQALQEAFQRKKDEASSKGSGKESHSQFKMVAKRDSAIMKDKGHPSGWVNRVQEKTDVAKEGGGWRSKAFDIV</sequence>
<dbReference type="Pfam" id="PF14613">
    <property type="entry name" value="HAM1_C"/>
    <property type="match status" value="1"/>
</dbReference>
<dbReference type="OrthoDB" id="19394at2759"/>
<feature type="region of interest" description="Disordered" evidence="1">
    <location>
        <begin position="1031"/>
        <end position="1113"/>
    </location>
</feature>
<dbReference type="Proteomes" id="UP000310158">
    <property type="component" value="Unassembled WGS sequence"/>
</dbReference>
<evidence type="ECO:0000313" key="5">
    <source>
        <dbReference type="EMBL" id="THH20186.1"/>
    </source>
</evidence>
<dbReference type="InterPro" id="IPR027842">
    <property type="entry name" value="HAM1-like_C"/>
</dbReference>
<dbReference type="Pfam" id="PF19343">
    <property type="entry name" value="HAM1_N"/>
    <property type="match status" value="1"/>
</dbReference>
<dbReference type="InterPro" id="IPR029058">
    <property type="entry name" value="AB_hydrolase_fold"/>
</dbReference>
<dbReference type="SUPFAM" id="SSF53474">
    <property type="entry name" value="alpha/beta-Hydrolases"/>
    <property type="match status" value="1"/>
</dbReference>
<evidence type="ECO:0000313" key="6">
    <source>
        <dbReference type="Proteomes" id="UP000310158"/>
    </source>
</evidence>
<dbReference type="Pfam" id="PF01738">
    <property type="entry name" value="DLH"/>
    <property type="match status" value="1"/>
</dbReference>
<dbReference type="GO" id="GO:0016787">
    <property type="term" value="F:hydrolase activity"/>
    <property type="evidence" value="ECO:0007669"/>
    <property type="project" value="InterPro"/>
</dbReference>